<dbReference type="AlphaFoldDB" id="A0A074M4Y9"/>
<reference evidence="6 7" key="1">
    <citation type="submission" date="2014-04" db="EMBL/GenBank/DDBJ databases">
        <title>A comprehensive comparison of genomes of Erythrobacter spp. strains.</title>
        <authorList>
            <person name="Zheng Q."/>
        </authorList>
    </citation>
    <scope>NUCLEOTIDE SEQUENCE [LARGE SCALE GENOMIC DNA]</scope>
    <source>
        <strain evidence="6 7">DSM 6997</strain>
    </source>
</reference>
<evidence type="ECO:0000256" key="4">
    <source>
        <dbReference type="ARBA" id="ARBA00023136"/>
    </source>
</evidence>
<dbReference type="RefSeq" id="WP_034960320.1">
    <property type="nucleotide sequence ID" value="NZ_JMIW01000004.1"/>
</dbReference>
<keyword evidence="7" id="KW-1185">Reference proteome</keyword>
<protein>
    <recommendedName>
        <fullName evidence="8">Methyltransferase</fullName>
    </recommendedName>
</protein>
<dbReference type="GO" id="GO:0012505">
    <property type="term" value="C:endomembrane system"/>
    <property type="evidence" value="ECO:0007669"/>
    <property type="project" value="UniProtKB-SubCell"/>
</dbReference>
<gene>
    <name evidence="6" type="ORF">EH31_11380</name>
</gene>
<feature type="transmembrane region" description="Helical" evidence="5">
    <location>
        <begin position="12"/>
        <end position="33"/>
    </location>
</feature>
<evidence type="ECO:0008006" key="8">
    <source>
        <dbReference type="Google" id="ProtNLM"/>
    </source>
</evidence>
<evidence type="ECO:0000256" key="2">
    <source>
        <dbReference type="ARBA" id="ARBA00022692"/>
    </source>
</evidence>
<evidence type="ECO:0000313" key="6">
    <source>
        <dbReference type="EMBL" id="KEO89751.1"/>
    </source>
</evidence>
<dbReference type="Gene3D" id="1.20.120.1630">
    <property type="match status" value="1"/>
</dbReference>
<evidence type="ECO:0000256" key="3">
    <source>
        <dbReference type="ARBA" id="ARBA00022989"/>
    </source>
</evidence>
<feature type="transmembrane region" description="Helical" evidence="5">
    <location>
        <begin position="129"/>
        <end position="162"/>
    </location>
</feature>
<evidence type="ECO:0000256" key="5">
    <source>
        <dbReference type="SAM" id="Phobius"/>
    </source>
</evidence>
<comment type="subcellular location">
    <subcellularLocation>
        <location evidence="1">Endomembrane system</location>
        <topology evidence="1">Multi-pass membrane protein</topology>
    </subcellularLocation>
</comment>
<name>A0A074M4Y9_ERYLO</name>
<keyword evidence="3 5" id="KW-1133">Transmembrane helix</keyword>
<dbReference type="Proteomes" id="UP000027647">
    <property type="component" value="Unassembled WGS sequence"/>
</dbReference>
<dbReference type="Pfam" id="PF04191">
    <property type="entry name" value="PEMT"/>
    <property type="match status" value="1"/>
</dbReference>
<sequence length="190" mass="21744">MIDLPSWVSWSLFGLAASSICAIIGLSIFAVLSGKFQFFPPPSGNSWQHRTFMALFRLFLYPLLALSLLDFASVAPAYAVLQYTLGLVLLVVGFALAFWITFQMGWRNAFGEKHGLKTQGWFRISRNPVYVATWVGMIGWGLLANTLLVWILLALWATMYLLAPVFEEPWLEQQYGQDYLDYKRQTRRFL</sequence>
<dbReference type="STRING" id="1044.EH31_11380"/>
<keyword evidence="2 5" id="KW-0812">Transmembrane</keyword>
<keyword evidence="4 5" id="KW-0472">Membrane</keyword>
<dbReference type="OrthoDB" id="9811969at2"/>
<dbReference type="eggNOG" id="COG2020">
    <property type="taxonomic scope" value="Bacteria"/>
</dbReference>
<feature type="transmembrane region" description="Helical" evidence="5">
    <location>
        <begin position="54"/>
        <end position="74"/>
    </location>
</feature>
<dbReference type="EMBL" id="JMIW01000004">
    <property type="protein sequence ID" value="KEO89751.1"/>
    <property type="molecule type" value="Genomic_DNA"/>
</dbReference>
<proteinExistence type="predicted"/>
<dbReference type="InterPro" id="IPR007318">
    <property type="entry name" value="Phopholipid_MeTrfase"/>
</dbReference>
<feature type="transmembrane region" description="Helical" evidence="5">
    <location>
        <begin position="80"/>
        <end position="102"/>
    </location>
</feature>
<accession>A0A074M4Y9</accession>
<evidence type="ECO:0000313" key="7">
    <source>
        <dbReference type="Proteomes" id="UP000027647"/>
    </source>
</evidence>
<evidence type="ECO:0000256" key="1">
    <source>
        <dbReference type="ARBA" id="ARBA00004127"/>
    </source>
</evidence>
<organism evidence="6 7">
    <name type="scientific">Erythrobacter longus</name>
    <dbReference type="NCBI Taxonomy" id="1044"/>
    <lineage>
        <taxon>Bacteria</taxon>
        <taxon>Pseudomonadati</taxon>
        <taxon>Pseudomonadota</taxon>
        <taxon>Alphaproteobacteria</taxon>
        <taxon>Sphingomonadales</taxon>
        <taxon>Erythrobacteraceae</taxon>
        <taxon>Erythrobacter/Porphyrobacter group</taxon>
        <taxon>Erythrobacter</taxon>
    </lineage>
</organism>
<comment type="caution">
    <text evidence="6">The sequence shown here is derived from an EMBL/GenBank/DDBJ whole genome shotgun (WGS) entry which is preliminary data.</text>
</comment>